<feature type="binding site" evidence="15">
    <location>
        <position position="275"/>
    </location>
    <ligand>
        <name>ATP</name>
        <dbReference type="ChEBI" id="CHEBI:30616"/>
    </ligand>
</feature>
<dbReference type="SUPFAM" id="SSF56112">
    <property type="entry name" value="Protein kinase-like (PK-like)"/>
    <property type="match status" value="1"/>
</dbReference>
<organism evidence="18 19">
    <name type="scientific">Patagioenas fasciata monilis</name>
    <dbReference type="NCBI Taxonomy" id="372326"/>
    <lineage>
        <taxon>Eukaryota</taxon>
        <taxon>Metazoa</taxon>
        <taxon>Chordata</taxon>
        <taxon>Craniata</taxon>
        <taxon>Vertebrata</taxon>
        <taxon>Euteleostomi</taxon>
        <taxon>Archelosauria</taxon>
        <taxon>Archosauria</taxon>
        <taxon>Dinosauria</taxon>
        <taxon>Saurischia</taxon>
        <taxon>Theropoda</taxon>
        <taxon>Coelurosauria</taxon>
        <taxon>Aves</taxon>
        <taxon>Neognathae</taxon>
        <taxon>Neoaves</taxon>
        <taxon>Columbimorphae</taxon>
        <taxon>Columbiformes</taxon>
        <taxon>Columbidae</taxon>
        <taxon>Patagioenas</taxon>
    </lineage>
</organism>
<feature type="compositionally biased region" description="Basic and acidic residues" evidence="16">
    <location>
        <begin position="115"/>
        <end position="140"/>
    </location>
</feature>
<evidence type="ECO:0000256" key="3">
    <source>
        <dbReference type="ARBA" id="ARBA00022527"/>
    </source>
</evidence>
<feature type="region of interest" description="Disordered" evidence="16">
    <location>
        <begin position="178"/>
        <end position="227"/>
    </location>
</feature>
<keyword evidence="3" id="KW-0723">Serine/threonine-protein kinase</keyword>
<dbReference type="InterPro" id="IPR051175">
    <property type="entry name" value="CLK_kinases"/>
</dbReference>
<evidence type="ECO:0000256" key="12">
    <source>
        <dbReference type="ARBA" id="ARBA00049003"/>
    </source>
</evidence>
<keyword evidence="6 15" id="KW-0547">Nucleotide-binding</keyword>
<dbReference type="AlphaFoldDB" id="A0A1V4KD83"/>
<evidence type="ECO:0000256" key="9">
    <source>
        <dbReference type="ARBA" id="ARBA00023137"/>
    </source>
</evidence>
<dbReference type="GO" id="GO:0043484">
    <property type="term" value="P:regulation of RNA splicing"/>
    <property type="evidence" value="ECO:0007669"/>
    <property type="project" value="TreeGrafter"/>
</dbReference>
<evidence type="ECO:0000256" key="1">
    <source>
        <dbReference type="ARBA" id="ARBA00004123"/>
    </source>
</evidence>
<evidence type="ECO:0000256" key="15">
    <source>
        <dbReference type="PROSITE-ProRule" id="PRU10141"/>
    </source>
</evidence>
<keyword evidence="9" id="KW-0829">Tyrosine-protein kinase</keyword>
<keyword evidence="10" id="KW-0539">Nucleus</keyword>
<evidence type="ECO:0000256" key="4">
    <source>
        <dbReference type="ARBA" id="ARBA00022553"/>
    </source>
</evidence>
<evidence type="ECO:0000256" key="16">
    <source>
        <dbReference type="SAM" id="MobiDB-lite"/>
    </source>
</evidence>
<dbReference type="STRING" id="372326.A0A1V4KD83"/>
<comment type="catalytic activity">
    <reaction evidence="13">
        <text>L-threonyl-[protein] + ATP = O-phospho-L-threonyl-[protein] + ADP + H(+)</text>
        <dbReference type="Rhea" id="RHEA:46608"/>
        <dbReference type="Rhea" id="RHEA-COMP:11060"/>
        <dbReference type="Rhea" id="RHEA-COMP:11605"/>
        <dbReference type="ChEBI" id="CHEBI:15378"/>
        <dbReference type="ChEBI" id="CHEBI:30013"/>
        <dbReference type="ChEBI" id="CHEBI:30616"/>
        <dbReference type="ChEBI" id="CHEBI:61977"/>
        <dbReference type="ChEBI" id="CHEBI:456216"/>
        <dbReference type="EC" id="2.7.12.1"/>
    </reaction>
</comment>
<dbReference type="PANTHER" id="PTHR45646">
    <property type="entry name" value="SERINE/THREONINE-PROTEIN KINASE DOA-RELATED"/>
    <property type="match status" value="1"/>
</dbReference>
<evidence type="ECO:0000256" key="2">
    <source>
        <dbReference type="ARBA" id="ARBA00013203"/>
    </source>
</evidence>
<dbReference type="InterPro" id="IPR017441">
    <property type="entry name" value="Protein_kinase_ATP_BS"/>
</dbReference>
<dbReference type="InterPro" id="IPR011009">
    <property type="entry name" value="Kinase-like_dom_sf"/>
</dbReference>
<dbReference type="InterPro" id="IPR008271">
    <property type="entry name" value="Ser/Thr_kinase_AS"/>
</dbReference>
<comment type="subcellular location">
    <subcellularLocation>
        <location evidence="1">Nucleus</location>
    </subcellularLocation>
</comment>
<dbReference type="GO" id="GO:0005634">
    <property type="term" value="C:nucleus"/>
    <property type="evidence" value="ECO:0007669"/>
    <property type="project" value="UniProtKB-SubCell"/>
</dbReference>
<keyword evidence="8 15" id="KW-0067">ATP-binding</keyword>
<dbReference type="Pfam" id="PF00069">
    <property type="entry name" value="Pkinase"/>
    <property type="match status" value="1"/>
</dbReference>
<evidence type="ECO:0000256" key="11">
    <source>
        <dbReference type="ARBA" id="ARBA00037966"/>
    </source>
</evidence>
<feature type="compositionally biased region" description="Low complexity" evidence="16">
    <location>
        <begin position="35"/>
        <end position="48"/>
    </location>
</feature>
<name>A0A1V4KD83_PATFA</name>
<keyword evidence="5" id="KW-0808">Transferase</keyword>
<accession>A0A1V4KD83</accession>
<evidence type="ECO:0000256" key="6">
    <source>
        <dbReference type="ARBA" id="ARBA00022741"/>
    </source>
</evidence>
<keyword evidence="7 18" id="KW-0418">Kinase</keyword>
<feature type="region of interest" description="Disordered" evidence="16">
    <location>
        <begin position="1"/>
        <end position="140"/>
    </location>
</feature>
<comment type="catalytic activity">
    <reaction evidence="14">
        <text>L-tyrosyl-[protein] + ATP = O-phospho-L-tyrosyl-[protein] + ADP + H(+)</text>
        <dbReference type="Rhea" id="RHEA:10596"/>
        <dbReference type="Rhea" id="RHEA-COMP:10136"/>
        <dbReference type="Rhea" id="RHEA-COMP:20101"/>
        <dbReference type="ChEBI" id="CHEBI:15378"/>
        <dbReference type="ChEBI" id="CHEBI:30616"/>
        <dbReference type="ChEBI" id="CHEBI:46858"/>
        <dbReference type="ChEBI" id="CHEBI:61978"/>
        <dbReference type="ChEBI" id="CHEBI:456216"/>
        <dbReference type="EC" id="2.7.12.1"/>
    </reaction>
</comment>
<evidence type="ECO:0000313" key="18">
    <source>
        <dbReference type="EMBL" id="OPJ82436.1"/>
    </source>
</evidence>
<dbReference type="FunFam" id="3.30.200.20:FF:000061">
    <property type="entry name" value="Dual specificity protein kinase CLK2"/>
    <property type="match status" value="1"/>
</dbReference>
<feature type="compositionally biased region" description="Basic and acidic residues" evidence="16">
    <location>
        <begin position="85"/>
        <end position="98"/>
    </location>
</feature>
<sequence length="581" mass="68918">MPPPPPPRFTPAPTPCDAACVRARPRGDPDRRRVGAAAANGGTGAAETGRARDSRGGSTAAITDFLWDKRTGLAARTMPHSRRYRSSERSSRGSYHERYRSRKHKRRRTRSRSSSSERDRRHRREDSYHVRSRSYDDHSADRRAYDRRYCDSYRRNDYSRERGEAYYEPEYRHSYEYRRSRDREGSYRSCKSSRRKHRRRRRRSRSFSRSSSQRSRQSSRRAKSVEDDDEGHLIYRIGDWLQERYEIISTLGEGTFGRVVQCIDHRRGGARVALKIIKNVEKYKEAARLEINVLEKINEKDPENTNLCVRMFDWFDYHGHMCISFELLGLSTFDFLKDNNYLPYPIHQVRHMAFQVCQAVKFLHDNKLTHTDLKPENILFVNSDYELSYNLEKKRDERSVKSTAIRVVDFGSATFDHEHHSTIVSTRHYRAPEVILELGWSQPCDVWSIGCIIFEYYVGFTLFQTHDNREHLAMMERILGPIPSRMIRKTRKQKYFYHGRLDWDENTSAGRYVRENCKPLRRYLNSEAEDHHRLFDLIESMLEYEPSKRITLAEALKHPFFDMLEMEPSTKMWDSSRDISR</sequence>
<dbReference type="EMBL" id="LSYS01003627">
    <property type="protein sequence ID" value="OPJ82436.1"/>
    <property type="molecule type" value="Genomic_DNA"/>
</dbReference>
<dbReference type="EC" id="2.7.12.1" evidence="2"/>
<feature type="compositionally biased region" description="Basic residues" evidence="16">
    <location>
        <begin position="99"/>
        <end position="111"/>
    </location>
</feature>
<feature type="compositionally biased region" description="Basic residues" evidence="16">
    <location>
        <begin position="191"/>
        <end position="206"/>
    </location>
</feature>
<dbReference type="InterPro" id="IPR000719">
    <property type="entry name" value="Prot_kinase_dom"/>
</dbReference>
<evidence type="ECO:0000313" key="19">
    <source>
        <dbReference type="Proteomes" id="UP000190648"/>
    </source>
</evidence>
<dbReference type="PANTHER" id="PTHR45646:SF6">
    <property type="entry name" value="DUAL SPECIFICITY PROTEIN KINASE CLK2"/>
    <property type="match status" value="1"/>
</dbReference>
<evidence type="ECO:0000256" key="14">
    <source>
        <dbReference type="ARBA" id="ARBA00051680"/>
    </source>
</evidence>
<keyword evidence="19" id="KW-1185">Reference proteome</keyword>
<dbReference type="GO" id="GO:0005524">
    <property type="term" value="F:ATP binding"/>
    <property type="evidence" value="ECO:0007669"/>
    <property type="project" value="UniProtKB-UniRule"/>
</dbReference>
<dbReference type="GO" id="GO:0004674">
    <property type="term" value="F:protein serine/threonine kinase activity"/>
    <property type="evidence" value="ECO:0007669"/>
    <property type="project" value="UniProtKB-KW"/>
</dbReference>
<protein>
    <recommendedName>
        <fullName evidence="2">dual-specificity kinase</fullName>
        <ecNumber evidence="2">2.7.12.1</ecNumber>
    </recommendedName>
</protein>
<evidence type="ECO:0000256" key="7">
    <source>
        <dbReference type="ARBA" id="ARBA00022777"/>
    </source>
</evidence>
<dbReference type="OrthoDB" id="283111at2759"/>
<gene>
    <name evidence="18" type="primary">CLK2</name>
    <name evidence="18" type="ORF">AV530_009113</name>
</gene>
<evidence type="ECO:0000256" key="10">
    <source>
        <dbReference type="ARBA" id="ARBA00023242"/>
    </source>
</evidence>
<comment type="similarity">
    <text evidence="11">Belongs to the protein kinase superfamily. CMGC Ser/Thr protein kinase family. Lammer subfamily.</text>
</comment>
<evidence type="ECO:0000256" key="5">
    <source>
        <dbReference type="ARBA" id="ARBA00022679"/>
    </source>
</evidence>
<comment type="catalytic activity">
    <reaction evidence="12">
        <text>L-seryl-[protein] + ATP = O-phospho-L-seryl-[protein] + ADP + H(+)</text>
        <dbReference type="Rhea" id="RHEA:17989"/>
        <dbReference type="Rhea" id="RHEA-COMP:9863"/>
        <dbReference type="Rhea" id="RHEA-COMP:11604"/>
        <dbReference type="ChEBI" id="CHEBI:15378"/>
        <dbReference type="ChEBI" id="CHEBI:29999"/>
        <dbReference type="ChEBI" id="CHEBI:30616"/>
        <dbReference type="ChEBI" id="CHEBI:83421"/>
        <dbReference type="ChEBI" id="CHEBI:456216"/>
        <dbReference type="EC" id="2.7.12.1"/>
    </reaction>
</comment>
<dbReference type="PROSITE" id="PS00108">
    <property type="entry name" value="PROTEIN_KINASE_ST"/>
    <property type="match status" value="1"/>
</dbReference>
<comment type="caution">
    <text evidence="18">The sequence shown here is derived from an EMBL/GenBank/DDBJ whole genome shotgun (WGS) entry which is preliminary data.</text>
</comment>
<dbReference type="PROSITE" id="PS00107">
    <property type="entry name" value="PROTEIN_KINASE_ATP"/>
    <property type="match status" value="1"/>
</dbReference>
<reference evidence="18 19" key="1">
    <citation type="submission" date="2016-02" db="EMBL/GenBank/DDBJ databases">
        <title>Band-tailed pigeon sequencing and assembly.</title>
        <authorList>
            <person name="Soares A.E."/>
            <person name="Novak B.J."/>
            <person name="Rice E.S."/>
            <person name="O'Connell B."/>
            <person name="Chang D."/>
            <person name="Weber S."/>
            <person name="Shapiro B."/>
        </authorList>
    </citation>
    <scope>NUCLEOTIDE SEQUENCE [LARGE SCALE GENOMIC DNA]</scope>
    <source>
        <strain evidence="18">BTP2013</strain>
        <tissue evidence="18">Blood</tissue>
    </source>
</reference>
<dbReference type="SMART" id="SM00220">
    <property type="entry name" value="S_TKc"/>
    <property type="match status" value="1"/>
</dbReference>
<feature type="compositionally biased region" description="Pro residues" evidence="16">
    <location>
        <begin position="1"/>
        <end position="14"/>
    </location>
</feature>
<evidence type="ECO:0000256" key="8">
    <source>
        <dbReference type="ARBA" id="ARBA00022840"/>
    </source>
</evidence>
<evidence type="ECO:0000256" key="13">
    <source>
        <dbReference type="ARBA" id="ARBA00049308"/>
    </source>
</evidence>
<feature type="compositionally biased region" description="Low complexity" evidence="16">
    <location>
        <begin position="207"/>
        <end position="216"/>
    </location>
</feature>
<dbReference type="Gene3D" id="1.10.510.10">
    <property type="entry name" value="Transferase(Phosphotransferase) domain 1"/>
    <property type="match status" value="1"/>
</dbReference>
<dbReference type="PROSITE" id="PS50011">
    <property type="entry name" value="PROTEIN_KINASE_DOM"/>
    <property type="match status" value="1"/>
</dbReference>
<keyword evidence="4" id="KW-0597">Phosphoprotein</keyword>
<dbReference type="Proteomes" id="UP000190648">
    <property type="component" value="Unassembled WGS sequence"/>
</dbReference>
<evidence type="ECO:0000259" key="17">
    <source>
        <dbReference type="PROSITE" id="PS50011"/>
    </source>
</evidence>
<dbReference type="CDD" id="cd14215">
    <property type="entry name" value="PKc_CLK2"/>
    <property type="match status" value="1"/>
</dbReference>
<proteinExistence type="inferred from homology"/>
<dbReference type="GO" id="GO:0004713">
    <property type="term" value="F:protein tyrosine kinase activity"/>
    <property type="evidence" value="ECO:0007669"/>
    <property type="project" value="UniProtKB-KW"/>
</dbReference>
<dbReference type="Gene3D" id="3.30.200.20">
    <property type="entry name" value="Phosphorylase Kinase, domain 1"/>
    <property type="match status" value="1"/>
</dbReference>
<dbReference type="GO" id="GO:0004712">
    <property type="term" value="F:protein serine/threonine/tyrosine kinase activity"/>
    <property type="evidence" value="ECO:0007669"/>
    <property type="project" value="UniProtKB-EC"/>
</dbReference>
<dbReference type="FunFam" id="1.10.510.10:FF:000145">
    <property type="entry name" value="Dual specificity protein kinase CLK2"/>
    <property type="match status" value="1"/>
</dbReference>
<feature type="domain" description="Protein kinase" evidence="17">
    <location>
        <begin position="245"/>
        <end position="561"/>
    </location>
</feature>